<dbReference type="SMART" id="SM00320">
    <property type="entry name" value="WD40"/>
    <property type="match status" value="12"/>
</dbReference>
<evidence type="ECO:0000256" key="2">
    <source>
        <dbReference type="SAM" id="MobiDB-lite"/>
    </source>
</evidence>
<dbReference type="PROSITE" id="PS50082">
    <property type="entry name" value="WD_REPEATS_2"/>
    <property type="match status" value="1"/>
</dbReference>
<dbReference type="InterPro" id="IPR022033">
    <property type="entry name" value="Rav1p_C"/>
</dbReference>
<gene>
    <name evidence="5" type="primary">LOC115753506</name>
</gene>
<dbReference type="Proteomes" id="UP000827889">
    <property type="component" value="Chromosome 3"/>
</dbReference>
<dbReference type="PANTHER" id="PTHR13950:SF9">
    <property type="entry name" value="RABCONNECTIN-3A"/>
    <property type="match status" value="1"/>
</dbReference>
<reference evidence="5" key="1">
    <citation type="submission" date="2025-08" db="UniProtKB">
        <authorList>
            <consortium name="RefSeq"/>
        </authorList>
    </citation>
    <scope>IDENTIFICATION</scope>
    <source>
        <tissue evidence="5">Leaf</tissue>
    </source>
</reference>
<dbReference type="RefSeq" id="XP_048132651.1">
    <property type="nucleotide sequence ID" value="XM_048276694.1"/>
</dbReference>
<accession>A0ABM3H7R6</accession>
<dbReference type="Pfam" id="PF00400">
    <property type="entry name" value="WD40"/>
    <property type="match status" value="2"/>
</dbReference>
<evidence type="ECO:0000313" key="4">
    <source>
        <dbReference type="Proteomes" id="UP000827889"/>
    </source>
</evidence>
<proteinExistence type="predicted"/>
<dbReference type="Gene3D" id="2.130.10.10">
    <property type="entry name" value="YVTN repeat-like/Quinoprotein amine dehydrogenase"/>
    <property type="match status" value="3"/>
</dbReference>
<evidence type="ECO:0000259" key="3">
    <source>
        <dbReference type="Pfam" id="PF12234"/>
    </source>
</evidence>
<keyword evidence="1" id="KW-0853">WD repeat</keyword>
<evidence type="ECO:0000313" key="5">
    <source>
        <dbReference type="RefSeq" id="XP_048132651.1"/>
    </source>
</evidence>
<feature type="region of interest" description="Disordered" evidence="2">
    <location>
        <begin position="2397"/>
        <end position="2417"/>
    </location>
</feature>
<dbReference type="InterPro" id="IPR001680">
    <property type="entry name" value="WD40_rpt"/>
</dbReference>
<dbReference type="GeneID" id="115753506"/>
<name>A0ABM3H7R6_9MYRT</name>
<dbReference type="InterPro" id="IPR052208">
    <property type="entry name" value="DmX-like/RAVE_component"/>
</dbReference>
<feature type="repeat" description="WD" evidence="1">
    <location>
        <begin position="2440"/>
        <end position="2481"/>
    </location>
</feature>
<feature type="compositionally biased region" description="Low complexity" evidence="2">
    <location>
        <begin position="2027"/>
        <end position="2039"/>
    </location>
</feature>
<evidence type="ECO:0000256" key="1">
    <source>
        <dbReference type="PROSITE-ProRule" id="PRU00221"/>
    </source>
</evidence>
<dbReference type="Pfam" id="PF12234">
    <property type="entry name" value="Rav1p_C"/>
    <property type="match status" value="1"/>
</dbReference>
<organism evidence="4 5">
    <name type="scientific">Rhodamnia argentea</name>
    <dbReference type="NCBI Taxonomy" id="178133"/>
    <lineage>
        <taxon>Eukaryota</taxon>
        <taxon>Viridiplantae</taxon>
        <taxon>Streptophyta</taxon>
        <taxon>Embryophyta</taxon>
        <taxon>Tracheophyta</taxon>
        <taxon>Spermatophyta</taxon>
        <taxon>Magnoliopsida</taxon>
        <taxon>eudicotyledons</taxon>
        <taxon>Gunneridae</taxon>
        <taxon>Pentapetalae</taxon>
        <taxon>rosids</taxon>
        <taxon>malvids</taxon>
        <taxon>Myrtales</taxon>
        <taxon>Myrtaceae</taxon>
        <taxon>Myrtoideae</taxon>
        <taxon>Myrteae</taxon>
        <taxon>Australasian group</taxon>
        <taxon>Rhodamnia</taxon>
    </lineage>
</organism>
<dbReference type="PANTHER" id="PTHR13950">
    <property type="entry name" value="RABCONNECTIN-RELATED"/>
    <property type="match status" value="1"/>
</dbReference>
<sequence>MSELDSAATLDPIDHLPLSLLRSDVIPPAPTRSPTGSTIDWIPDLAGYAWVAYGASSLLVISHLPSPLSEAEPLIAPFFRQVFDLPHPVSSVSFSSDGRVAAASGDCVFIHSLESSRLLGSFCWSQNAVLRQSSKVEAVKWTRSGDGIIAGGIEVVLWKNNSISWEIAWKFKAKQPQTLVSATWSIEGPSAAAPYLNKQHLGGSSVSEECRHVLVCQSNRKSEYMMVKLLHPQPILMIEWRPLGGRWLKRNLKVRQVLLTCCLDGAVRLWSEMDYGRARKMEKDFKDPKFMPHSFCVVAVIETNMVLGATLGENFFVTWAEERRGLHIIGKEGCQLFPTEFSEHEKNGQCEWVVGIGPELKITFWAIHFLDEFSPLRHPRVTLWKSKELLCLDSAHLHKVSYLNVKDLHPVKKAIISRNSSAGPPVLCSFIHLSPCNSMVWLLLYTQVADNVRDLSLGTSPEEKFLSGSAGCELGIDGHSGKILRVAVHPDHCVVRLAASLDSNGLLLFWSFSTFTNEFPGFPTMIPSWKLSGKLVTQENGPKYTSLVWAPLAMNDDCIVLLGYHGGIDCFVVKVSEKEVQKVECHKLCTIPFCDSVPPAEGPTDIFSIPLTNKDFRFDGFMLLASWINGFYTLSWDIAVQYYDLSGHSRECDFETKYPAWSSMSKFESNFYGKGYSIFVSPCSPQYPDSQNHDAITSFSLVCPGLSLSSVRQDWRCIDNEQCSNCPAFFMAAGCRDGSLKLWRSNGTEVSAATVRWELVGMVAAHQSSISKVCLTDCGQKIAIICGASNSDTVSTLSIWGAVNMMGASHLLLEDTVSLDGCVIAMKWLALGNGQQILGVCMQDKLQVYAERRAGSHSLLNSGKPSHMHIWFCIAHACLSSPAYDFIWGPQATVVVVHENHICSFSQLLFLVYSGYLGNSHLACEKDIPWNSERGPNIGIFAPIFTDLDIHKFENISVKSSGKSCTSGTAKILSLNCDLLASCLSVERATSEHCFPTKFKLWSMLEILEKLGGSLPLYHPQALLFNIFSGNWRRAYLALQHLVAHSDAHGERAKSLQIVPQMVLSSYLEGVVSESSPARQIQWSGDATSTTSSFSFERGLTDLSSKFDSDATINRPNSLSLKSELSGFINTLERGDELEAMSQKEEMEILAISDLLSEVNHSHSTSVYESLDEPGQRFWVSVRYKQLHFLRKCGRMASMEELVIDSASICWAFHSDCQDNLLDSFLPNASSWQEMRAVGVGLWLTDASQLRTRMEKLARSQYLNRKDPKDCALLYVSLNRLQVLAGLFKLSKDEKDKPLVGFLLRNFQEEKNKAAALKNAYVLLGRHQLELAIAFFLLGGDISSAVAVCIKNLGDEQLALVICRLVEGCGGPTEHQLITKSMLPSAIEKGDYWLSSLLEWQLGNYSKSFLSMFKCQNGPIPNEYTPLSNHAAFLDPSVGLYCILLAAKNRMKNAVGEQNAAFFGRWACLITATALKKSGLPLEAMEHCSSLSFDGGCDHQGMFSNGLSEVLLGRPKESTNSSTNWLSNDVSTHLESHYKLDCALQHFSKLIKEHPSWPYSSRGSFGSRSHFEYKMHELQKLLPEFRDKLYAGLEVVEQKFSVDAASLLSKISEFACYKGSFGIIFDLLEGYYCQQKASDGNDLLGSLEPSRLKLTLAAAEEVSVLSSRFIAACSISFSLLDSHNFMKTERDEIGSKFSVAWGILFQTLIHIFRKLRAVLQLSLNSNETDFIMKPIAILDLFEYLAHFAYIWFQRNLKALSLILQPLTVSPFSGHTTYNVDMKDLTKVLYQMEKILSDAATVDTVKWDLQSTGSVKGEHGGDIVHLIPEDERWQILGCSLWEHMSRFTNHKLNFILETVQDSHLFGASLSELQSKLCSSAHLHADDKNMREQIELLSVFLVQSLKAISAHVSSYHTKQLAALVQQKLDNGWPAMTLVWLQKSDLTEPGSLQTHLHDTNTTLDLVNSDTELSIFERLWTLWADPHIISDSFALEKINWSEYVNTKPSKGWTAVHDGMTLEENESRNNGSSCSTESTSRISGSLSKGLFSNGNSLLSSWHKEPNLMKEVTHFQNPKDILKRNGELMEALCINSINERQIAVSSNRKGIIFFNLERELPYKEGMEHVWSEADWPEHGWADSESTLQSKTGLHLGFGAATTGMGSLAMPGRDLTGGVAFGFPGYAGIGASGLGLETQDKFEEFVEQSANLETVRTRALSSHPSMPYFLVGSSNTHIYLWKFGEEKAIATYGVLPAANSPPPYALASISALHFDPCGHRFATATLDGTICSWQLEVGGRSNIHPTESSLCFNGHASDIAYVSSSGSIIAAAGCSSNNMNVVVWDTLAPPSTSRASIICHEGGARSVCVFDNDVGNSSVSPLIVTGGKGGDVGLHDFRYIATGRSKRHKSSDNSQRSSQATLSTDLPVGTGAKFGVENVGGMLWYIPKAHLGSVTKICPIAQTSLFLTGSKDGDVKLWDAKSAKLLRHWPKLHERHTFLQPSTRGFGGVVRAGVTDVQLVSQGFLTCGGDGSVKLVQLKDYV</sequence>
<feature type="compositionally biased region" description="Polar residues" evidence="2">
    <location>
        <begin position="2405"/>
        <end position="2417"/>
    </location>
</feature>
<dbReference type="InterPro" id="IPR036322">
    <property type="entry name" value="WD40_repeat_dom_sf"/>
</dbReference>
<dbReference type="PROSITE" id="PS50294">
    <property type="entry name" value="WD_REPEATS_REGION"/>
    <property type="match status" value="1"/>
</dbReference>
<feature type="domain" description="RAVE complex protein Rav1 C-terminal" evidence="3">
    <location>
        <begin position="750"/>
        <end position="1411"/>
    </location>
</feature>
<keyword evidence="4" id="KW-1185">Reference proteome</keyword>
<dbReference type="SUPFAM" id="SSF50978">
    <property type="entry name" value="WD40 repeat-like"/>
    <property type="match status" value="2"/>
</dbReference>
<protein>
    <submittedName>
        <fullName evidence="5">Uncharacterized protein LOC115753506</fullName>
    </submittedName>
</protein>
<feature type="region of interest" description="Disordered" evidence="2">
    <location>
        <begin position="2017"/>
        <end position="2039"/>
    </location>
</feature>
<dbReference type="InterPro" id="IPR015943">
    <property type="entry name" value="WD40/YVTN_repeat-like_dom_sf"/>
</dbReference>